<proteinExistence type="inferred from homology"/>
<dbReference type="PRINTS" id="PR00756">
    <property type="entry name" value="ALADIPTASE"/>
</dbReference>
<keyword evidence="13" id="KW-0732">Signal</keyword>
<comment type="catalytic activity">
    <reaction evidence="1">
        <text>Release of an N-terminal amino acid, Xaa-|-Yaa- from a peptide, amide or arylamide. Xaa is preferably Ala, but may be most amino acids including Pro (slow action). When a terminal hydrophobic residue is followed by a prolyl residue, the two may be released as an intact Xaa-Pro dipeptide.</text>
        <dbReference type="EC" id="3.4.11.2"/>
    </reaction>
</comment>
<dbReference type="InterPro" id="IPR001930">
    <property type="entry name" value="Peptidase_M1"/>
</dbReference>
<dbReference type="EC" id="3.4.11.2" evidence="5"/>
<dbReference type="Gene3D" id="2.60.40.1910">
    <property type="match status" value="1"/>
</dbReference>
<dbReference type="GO" id="GO:0005886">
    <property type="term" value="C:plasma membrane"/>
    <property type="evidence" value="ECO:0007669"/>
    <property type="project" value="UniProtKB-SubCell"/>
</dbReference>
<evidence type="ECO:0000256" key="17">
    <source>
        <dbReference type="ARBA" id="ARBA00022989"/>
    </source>
</evidence>
<dbReference type="Pfam" id="PF17900">
    <property type="entry name" value="Peptidase_M1_N"/>
    <property type="match status" value="1"/>
</dbReference>
<dbReference type="GO" id="GO:0016285">
    <property type="term" value="F:alanyl aminopeptidase activity"/>
    <property type="evidence" value="ECO:0007669"/>
    <property type="project" value="UniProtKB-EC"/>
</dbReference>
<keyword evidence="8" id="KW-1003">Cell membrane</keyword>
<evidence type="ECO:0000256" key="23">
    <source>
        <dbReference type="PIRSR" id="PIRSR634016-3"/>
    </source>
</evidence>
<dbReference type="GO" id="GO:0042277">
    <property type="term" value="F:peptide binding"/>
    <property type="evidence" value="ECO:0007669"/>
    <property type="project" value="TreeGrafter"/>
</dbReference>
<keyword evidence="30" id="KW-1185">Reference proteome</keyword>
<dbReference type="PANTHER" id="PTHR11533">
    <property type="entry name" value="PROTEASE M1 ZINC METALLOPROTEASE"/>
    <property type="match status" value="1"/>
</dbReference>
<evidence type="ECO:0000256" key="19">
    <source>
        <dbReference type="ARBA" id="ARBA00023136"/>
    </source>
</evidence>
<dbReference type="GO" id="GO:0008270">
    <property type="term" value="F:zinc ion binding"/>
    <property type="evidence" value="ECO:0007669"/>
    <property type="project" value="InterPro"/>
</dbReference>
<keyword evidence="9" id="KW-0336">GPI-anchor</keyword>
<dbReference type="GO" id="GO:0005737">
    <property type="term" value="C:cytoplasm"/>
    <property type="evidence" value="ECO:0007669"/>
    <property type="project" value="TreeGrafter"/>
</dbReference>
<dbReference type="InterPro" id="IPR027268">
    <property type="entry name" value="Peptidase_M4/M1_CTD_sf"/>
</dbReference>
<reference evidence="29 30" key="1">
    <citation type="submission" date="2018-04" db="EMBL/GenBank/DDBJ databases">
        <authorList>
            <person name="Zhang X."/>
            <person name="Yuan J."/>
            <person name="Li F."/>
            <person name="Xiang J."/>
        </authorList>
    </citation>
    <scope>NUCLEOTIDE SEQUENCE [LARGE SCALE GENOMIC DNA]</scope>
    <source>
        <tissue evidence="29">Muscle</tissue>
    </source>
</reference>
<keyword evidence="17 25" id="KW-1133">Transmembrane helix</keyword>
<evidence type="ECO:0000256" key="12">
    <source>
        <dbReference type="ARBA" id="ARBA00022723"/>
    </source>
</evidence>
<evidence type="ECO:0000313" key="29">
    <source>
        <dbReference type="EMBL" id="ROT77087.1"/>
    </source>
</evidence>
<keyword evidence="11 25" id="KW-0812">Transmembrane</keyword>
<evidence type="ECO:0000256" key="22">
    <source>
        <dbReference type="PIRSR" id="PIRSR634016-1"/>
    </source>
</evidence>
<feature type="compositionally biased region" description="Low complexity" evidence="24">
    <location>
        <begin position="193"/>
        <end position="223"/>
    </location>
</feature>
<dbReference type="InterPro" id="IPR045357">
    <property type="entry name" value="Aminopeptidase_N-like_N"/>
</dbReference>
<dbReference type="OrthoDB" id="510539at2759"/>
<sequence length="1107" mass="125669">MHPEAVSLEPCRVGQGRKGRRSGAGRPPALPLPAPSPLSKQTPSRTGRARATGYSRLAQCRTVSCRVRRCDRRIGREVYNLDGRSASRDQEQGGLAASAAMNNYNTQAATDVVAMDIHQPDHMVSFGKKKGCYISRSVSLLLAVFFLSGMVATGLLVYYYAPHDVEAKAQQETIRYTQANDNTRNVIPEVTKPPKITTTTTTSTTTTTTTKPMPTTTPTTTTTTMAPKEKVNVRLPRSLKPMHYLVKLQPLINGNFSILGYVEVEMEVLEPTSNITLHIADIITYNDTVKLKGMGNASAPGIKMHEYDNYREFYIAHLDKELQQGEKYVLSMEFLGYLNDQLRGFYRSSYKDEDGKEKMLAVTQFQATSARRAFPCFDEPALKATFEVYLGRQENMSSISNMRIMETMPIEGQEGWLWDHYEESVPMSTYLVAFVVSDFANMNSTVNDHVLFRVWSRQSAIKQAEYSREIGPAILTHFEDYFGEPYPLPKQDMIAIPDFSAGAMENWGLITYRETAMLYDPVVSGPSNKHRVALVVAHELAHQWFGNLVTPTWWTDLWLNEGFASFVQYIGMDYVEPSWKVMEEFVISRLQRVFALDSLESSHEISIPVGASIIRMMNHFLSENTFRKGVSNYLTAFKYEAAEQDDLWEHLTMAAHEDGTLPQDVTVKKVMDTWTLQMGYPVIKVERSADGMSASVSQNRFLLVAKENSSDDHDYKWWVPLTYTTQSESNFSQTQAMVWMKDSEEQITLSSLPPKDEWVIFNLQETGYYRVNYDDHNWGLLIQQLKDDHEVISTTNRAQIIDDAMDLARAGQLNYEIALGVYAYLGNETEYVPWAAAVNNIGYLEGMFKRKAGYGALKKYILDLVVPLYESVGFTNRHDDPFLEQSKRRTAVSWACMLGHQDCLDNVLSLYRQWMSNPENETLISPNLKSTVYCRAIAEGGEAEWDFAWDQYLKSNVGTEKALLLSAMGCSKEIWILSRYLDMAFTPGSGIRKQDSDRVFASVAYNKVGGPLAWRFLRDQWKRIYDFHGKPKGGLIKSGTSGFNTDLQLKEIELFKQEHEEELGGVSRSVDQVLESTKNSIAWLDRNYETIVQWLDNNGYSTKLQNE</sequence>
<comment type="subcellular location">
    <subcellularLocation>
        <location evidence="3">Cell membrane</location>
        <topology evidence="3">Lipid-anchor</topology>
        <topology evidence="3">GPI-anchor</topology>
    </subcellularLocation>
    <subcellularLocation>
        <location evidence="2">Membrane</location>
        <topology evidence="2">Single-pass type II membrane protein</topology>
    </subcellularLocation>
</comment>
<evidence type="ECO:0000256" key="9">
    <source>
        <dbReference type="ARBA" id="ARBA00022622"/>
    </source>
</evidence>
<keyword evidence="7 29" id="KW-0031">Aminopeptidase</keyword>
<keyword evidence="20" id="KW-1015">Disulfide bond</keyword>
<dbReference type="PANTHER" id="PTHR11533:SF294">
    <property type="entry name" value="THYROTROPIN-RELEASING HORMONE-DEGRADING ECTOENZYME"/>
    <property type="match status" value="1"/>
</dbReference>
<comment type="caution">
    <text evidence="29">The sequence shown here is derived from an EMBL/GenBank/DDBJ whole genome shotgun (WGS) entry which is preliminary data.</text>
</comment>
<evidence type="ECO:0000256" key="7">
    <source>
        <dbReference type="ARBA" id="ARBA00022438"/>
    </source>
</evidence>
<keyword evidence="19 25" id="KW-0472">Membrane</keyword>
<gene>
    <name evidence="29" type="ORF">C7M84_004249</name>
</gene>
<keyword evidence="14" id="KW-0378">Hydrolase</keyword>
<evidence type="ECO:0000259" key="28">
    <source>
        <dbReference type="Pfam" id="PF17900"/>
    </source>
</evidence>
<dbReference type="Proteomes" id="UP000283509">
    <property type="component" value="Unassembled WGS sequence"/>
</dbReference>
<keyword evidence="21" id="KW-0325">Glycoprotein</keyword>
<dbReference type="Gene3D" id="1.25.50.20">
    <property type="match status" value="1"/>
</dbReference>
<dbReference type="InterPro" id="IPR014782">
    <property type="entry name" value="Peptidase_M1_dom"/>
</dbReference>
<evidence type="ECO:0000256" key="25">
    <source>
        <dbReference type="SAM" id="Phobius"/>
    </source>
</evidence>
<dbReference type="FunFam" id="2.60.40.1910:FF:000008">
    <property type="entry name" value="Aminopeptidase"/>
    <property type="match status" value="1"/>
</dbReference>
<dbReference type="STRING" id="6689.A0A3R7MI14"/>
<dbReference type="Pfam" id="PF01433">
    <property type="entry name" value="Peptidase_M1"/>
    <property type="match status" value="1"/>
</dbReference>
<dbReference type="GO" id="GO:0006508">
    <property type="term" value="P:proteolysis"/>
    <property type="evidence" value="ECO:0007669"/>
    <property type="project" value="UniProtKB-KW"/>
</dbReference>
<dbReference type="FunFam" id="1.25.50.20:FF:000001">
    <property type="entry name" value="Aminopeptidase"/>
    <property type="match status" value="1"/>
</dbReference>
<dbReference type="EMBL" id="QCYY01001567">
    <property type="protein sequence ID" value="ROT77087.1"/>
    <property type="molecule type" value="Genomic_DNA"/>
</dbReference>
<feature type="region of interest" description="Disordered" evidence="24">
    <location>
        <begin position="1"/>
        <end position="53"/>
    </location>
</feature>
<dbReference type="FunFam" id="1.10.390.10:FF:000001">
    <property type="entry name" value="Aminopeptidase"/>
    <property type="match status" value="1"/>
</dbReference>
<keyword evidence="10" id="KW-0645">Protease</keyword>
<evidence type="ECO:0000256" key="4">
    <source>
        <dbReference type="ARBA" id="ARBA00010136"/>
    </source>
</evidence>
<dbReference type="GO" id="GO:0043171">
    <property type="term" value="P:peptide catabolic process"/>
    <property type="evidence" value="ECO:0007669"/>
    <property type="project" value="TreeGrafter"/>
</dbReference>
<evidence type="ECO:0000256" key="13">
    <source>
        <dbReference type="ARBA" id="ARBA00022729"/>
    </source>
</evidence>
<dbReference type="FunFam" id="2.60.40.1730:FF:000012">
    <property type="entry name" value="Aminopeptidase N"/>
    <property type="match status" value="1"/>
</dbReference>
<dbReference type="CDD" id="cd09601">
    <property type="entry name" value="M1_APN-Q_like"/>
    <property type="match status" value="1"/>
</dbReference>
<evidence type="ECO:0000256" key="14">
    <source>
        <dbReference type="ARBA" id="ARBA00022801"/>
    </source>
</evidence>
<dbReference type="SUPFAM" id="SSF55486">
    <property type="entry name" value="Metalloproteases ('zincins'), catalytic domain"/>
    <property type="match status" value="1"/>
</dbReference>
<dbReference type="GO" id="GO:0098552">
    <property type="term" value="C:side of membrane"/>
    <property type="evidence" value="ECO:0007669"/>
    <property type="project" value="UniProtKB-KW"/>
</dbReference>
<feature type="domain" description="ERAP1-like C-terminal" evidence="27">
    <location>
        <begin position="758"/>
        <end position="1078"/>
    </location>
</feature>
<comment type="cofactor">
    <cofactor evidence="23">
        <name>Zn(2+)</name>
        <dbReference type="ChEBI" id="CHEBI:29105"/>
    </cofactor>
    <text evidence="23">Binds 1 zinc ion per subunit.</text>
</comment>
<dbReference type="AlphaFoldDB" id="A0A3R7MI14"/>
<evidence type="ECO:0000256" key="5">
    <source>
        <dbReference type="ARBA" id="ARBA00012564"/>
    </source>
</evidence>
<dbReference type="InterPro" id="IPR034016">
    <property type="entry name" value="M1_APN-typ"/>
</dbReference>
<dbReference type="GO" id="GO:0070006">
    <property type="term" value="F:metalloaminopeptidase activity"/>
    <property type="evidence" value="ECO:0007669"/>
    <property type="project" value="TreeGrafter"/>
</dbReference>
<feature type="transmembrane region" description="Helical" evidence="25">
    <location>
        <begin position="138"/>
        <end position="161"/>
    </location>
</feature>
<evidence type="ECO:0000256" key="11">
    <source>
        <dbReference type="ARBA" id="ARBA00022692"/>
    </source>
</evidence>
<feature type="binding site" evidence="23">
    <location>
        <position position="542"/>
    </location>
    <ligand>
        <name>Zn(2+)</name>
        <dbReference type="ChEBI" id="CHEBI:29105"/>
        <note>catalytic</note>
    </ligand>
</feature>
<dbReference type="InterPro" id="IPR050344">
    <property type="entry name" value="Peptidase_M1_aminopeptidases"/>
</dbReference>
<evidence type="ECO:0000256" key="1">
    <source>
        <dbReference type="ARBA" id="ARBA00000098"/>
    </source>
</evidence>
<keyword evidence="12 23" id="KW-0479">Metal-binding</keyword>
<reference evidence="29 30" key="2">
    <citation type="submission" date="2019-01" db="EMBL/GenBank/DDBJ databases">
        <title>The decoding of complex shrimp genome reveals the adaptation for benthos swimmer, frequently molting mechanism and breeding impact on genome.</title>
        <authorList>
            <person name="Sun Y."/>
            <person name="Gao Y."/>
            <person name="Yu Y."/>
        </authorList>
    </citation>
    <scope>NUCLEOTIDE SEQUENCE [LARGE SCALE GENOMIC DNA]</scope>
    <source>
        <tissue evidence="29">Muscle</tissue>
    </source>
</reference>
<accession>A0A3R7MI14</accession>
<evidence type="ECO:0000256" key="24">
    <source>
        <dbReference type="SAM" id="MobiDB-lite"/>
    </source>
</evidence>
<keyword evidence="18" id="KW-0482">Metalloprotease</keyword>
<dbReference type="Pfam" id="PF11838">
    <property type="entry name" value="ERAP1_C"/>
    <property type="match status" value="1"/>
</dbReference>
<evidence type="ECO:0000259" key="27">
    <source>
        <dbReference type="Pfam" id="PF11838"/>
    </source>
</evidence>
<evidence type="ECO:0000313" key="30">
    <source>
        <dbReference type="Proteomes" id="UP000283509"/>
    </source>
</evidence>
<dbReference type="InterPro" id="IPR024571">
    <property type="entry name" value="ERAP1-like_C_dom"/>
</dbReference>
<dbReference type="Gene3D" id="2.60.40.1730">
    <property type="entry name" value="tricorn interacting facor f3 domain"/>
    <property type="match status" value="1"/>
</dbReference>
<feature type="domain" description="Aminopeptidase N-like N-terminal" evidence="28">
    <location>
        <begin position="240"/>
        <end position="431"/>
    </location>
</feature>
<evidence type="ECO:0000256" key="10">
    <source>
        <dbReference type="ARBA" id="ARBA00022670"/>
    </source>
</evidence>
<dbReference type="SMR" id="A0A3R7MI14"/>
<organism evidence="29 30">
    <name type="scientific">Penaeus vannamei</name>
    <name type="common">Whiteleg shrimp</name>
    <name type="synonym">Litopenaeus vannamei</name>
    <dbReference type="NCBI Taxonomy" id="6689"/>
    <lineage>
        <taxon>Eukaryota</taxon>
        <taxon>Metazoa</taxon>
        <taxon>Ecdysozoa</taxon>
        <taxon>Arthropoda</taxon>
        <taxon>Crustacea</taxon>
        <taxon>Multicrustacea</taxon>
        <taxon>Malacostraca</taxon>
        <taxon>Eumalacostraca</taxon>
        <taxon>Eucarida</taxon>
        <taxon>Decapoda</taxon>
        <taxon>Dendrobranchiata</taxon>
        <taxon>Penaeoidea</taxon>
        <taxon>Penaeidae</taxon>
        <taxon>Penaeus</taxon>
    </lineage>
</organism>
<evidence type="ECO:0000256" key="21">
    <source>
        <dbReference type="ARBA" id="ARBA00023180"/>
    </source>
</evidence>
<evidence type="ECO:0000256" key="8">
    <source>
        <dbReference type="ARBA" id="ARBA00022475"/>
    </source>
</evidence>
<keyword evidence="16" id="KW-0735">Signal-anchor</keyword>
<feature type="binding site" evidence="23">
    <location>
        <position position="538"/>
    </location>
    <ligand>
        <name>Zn(2+)</name>
        <dbReference type="ChEBI" id="CHEBI:29105"/>
        <note>catalytic</note>
    </ligand>
</feature>
<evidence type="ECO:0000256" key="18">
    <source>
        <dbReference type="ARBA" id="ARBA00023049"/>
    </source>
</evidence>
<keyword evidence="15 23" id="KW-0862">Zinc</keyword>
<dbReference type="GO" id="GO:0005615">
    <property type="term" value="C:extracellular space"/>
    <property type="evidence" value="ECO:0007669"/>
    <property type="project" value="TreeGrafter"/>
</dbReference>
<feature type="binding site" evidence="23">
    <location>
        <position position="561"/>
    </location>
    <ligand>
        <name>Zn(2+)</name>
        <dbReference type="ChEBI" id="CHEBI:29105"/>
        <note>catalytic</note>
    </ligand>
</feature>
<dbReference type="InterPro" id="IPR042097">
    <property type="entry name" value="Aminopeptidase_N-like_N_sf"/>
</dbReference>
<comment type="similarity">
    <text evidence="4">Belongs to the peptidase M1 family.</text>
</comment>
<feature type="region of interest" description="Disordered" evidence="24">
    <location>
        <begin position="186"/>
        <end position="223"/>
    </location>
</feature>
<feature type="domain" description="Peptidase M1 membrane alanine aminopeptidase" evidence="26">
    <location>
        <begin position="468"/>
        <end position="674"/>
    </location>
</feature>
<evidence type="ECO:0000256" key="6">
    <source>
        <dbReference type="ARBA" id="ARBA00015611"/>
    </source>
</evidence>
<name>A0A3R7MI14_PENVA</name>
<evidence type="ECO:0000256" key="3">
    <source>
        <dbReference type="ARBA" id="ARBA00004609"/>
    </source>
</evidence>
<evidence type="ECO:0000256" key="15">
    <source>
        <dbReference type="ARBA" id="ARBA00022833"/>
    </source>
</evidence>
<evidence type="ECO:0000256" key="2">
    <source>
        <dbReference type="ARBA" id="ARBA00004606"/>
    </source>
</evidence>
<evidence type="ECO:0000256" key="20">
    <source>
        <dbReference type="ARBA" id="ARBA00023157"/>
    </source>
</evidence>
<dbReference type="SUPFAM" id="SSF63737">
    <property type="entry name" value="Leukotriene A4 hydrolase N-terminal domain"/>
    <property type="match status" value="1"/>
</dbReference>
<keyword evidence="9" id="KW-0449">Lipoprotein</keyword>
<protein>
    <recommendedName>
        <fullName evidence="6">Aminopeptidase N</fullName>
        <ecNumber evidence="5">3.4.11.2</ecNumber>
    </recommendedName>
</protein>
<feature type="active site" description="Proton acceptor" evidence="22">
    <location>
        <position position="539"/>
    </location>
</feature>
<dbReference type="Gene3D" id="1.10.390.10">
    <property type="entry name" value="Neutral Protease Domain 2"/>
    <property type="match status" value="1"/>
</dbReference>
<evidence type="ECO:0000256" key="16">
    <source>
        <dbReference type="ARBA" id="ARBA00022968"/>
    </source>
</evidence>
<evidence type="ECO:0000259" key="26">
    <source>
        <dbReference type="Pfam" id="PF01433"/>
    </source>
</evidence>